<accession>A0A328VFQ8</accession>
<dbReference type="Pfam" id="PF00795">
    <property type="entry name" value="CN_hydrolase"/>
    <property type="match status" value="1"/>
</dbReference>
<feature type="region of interest" description="Disordered" evidence="10">
    <location>
        <begin position="558"/>
        <end position="590"/>
    </location>
</feature>
<dbReference type="InterPro" id="IPR036526">
    <property type="entry name" value="C-N_Hydrolase_sf"/>
</dbReference>
<feature type="active site" description="Nucleophile; for glutaminase activity" evidence="7">
    <location>
        <position position="151"/>
    </location>
</feature>
<feature type="binding site" evidence="7">
    <location>
        <begin position="333"/>
        <end position="340"/>
    </location>
    <ligand>
        <name>ATP</name>
        <dbReference type="ChEBI" id="CHEBI:30616"/>
    </ligand>
</feature>
<dbReference type="PROSITE" id="PS50263">
    <property type="entry name" value="CN_HYDROLASE"/>
    <property type="match status" value="1"/>
</dbReference>
<evidence type="ECO:0000313" key="12">
    <source>
        <dbReference type="EMBL" id="RAQ96327.1"/>
    </source>
</evidence>
<comment type="similarity">
    <text evidence="9">Belongs to the NAD synthetase family.</text>
</comment>
<dbReference type="Gene3D" id="3.60.110.10">
    <property type="entry name" value="Carbon-nitrogen hydrolase"/>
    <property type="match status" value="1"/>
</dbReference>
<dbReference type="RefSeq" id="WP_223258312.1">
    <property type="nucleotide sequence ID" value="NZ_MCIF01000002.1"/>
</dbReference>
<dbReference type="SUPFAM" id="SSF56317">
    <property type="entry name" value="Carbon-nitrogen hydrolase"/>
    <property type="match status" value="1"/>
</dbReference>
<comment type="function">
    <text evidence="7">Catalyzes the ATP-dependent amidation of deamido-NAD to form NAD. Uses L-glutamine as a nitrogen source.</text>
</comment>
<keyword evidence="3 7" id="KW-0436">Ligase</keyword>
<keyword evidence="13" id="KW-1185">Reference proteome</keyword>
<feature type="binding site" evidence="7">
    <location>
        <position position="178"/>
    </location>
    <ligand>
        <name>L-glutamine</name>
        <dbReference type="ChEBI" id="CHEBI:58359"/>
    </ligand>
</feature>
<dbReference type="HAMAP" id="MF_02090">
    <property type="entry name" value="NadE_glutamine_dep"/>
    <property type="match status" value="1"/>
</dbReference>
<dbReference type="Gene3D" id="3.40.50.620">
    <property type="entry name" value="HUPs"/>
    <property type="match status" value="1"/>
</dbReference>
<dbReference type="GO" id="GO:0003952">
    <property type="term" value="F:NAD+ synthase (glutamine-hydrolyzing) activity"/>
    <property type="evidence" value="ECO:0007669"/>
    <property type="project" value="UniProtKB-UniRule"/>
</dbReference>
<name>A0A328VFQ8_9CHLR</name>
<comment type="catalytic activity">
    <reaction evidence="7 8">
        <text>deamido-NAD(+) + L-glutamine + ATP + H2O = L-glutamate + AMP + diphosphate + NAD(+) + H(+)</text>
        <dbReference type="Rhea" id="RHEA:24384"/>
        <dbReference type="ChEBI" id="CHEBI:15377"/>
        <dbReference type="ChEBI" id="CHEBI:15378"/>
        <dbReference type="ChEBI" id="CHEBI:29985"/>
        <dbReference type="ChEBI" id="CHEBI:30616"/>
        <dbReference type="ChEBI" id="CHEBI:33019"/>
        <dbReference type="ChEBI" id="CHEBI:57540"/>
        <dbReference type="ChEBI" id="CHEBI:58359"/>
        <dbReference type="ChEBI" id="CHEBI:58437"/>
        <dbReference type="ChEBI" id="CHEBI:456215"/>
        <dbReference type="EC" id="6.3.5.1"/>
    </reaction>
</comment>
<protein>
    <recommendedName>
        <fullName evidence="7 8">Glutamine-dependent NAD(+) synthetase</fullName>
        <ecNumber evidence="7 8">6.3.5.1</ecNumber>
    </recommendedName>
    <alternativeName>
        <fullName evidence="7 8">NAD(+) synthase [glutamine-hydrolyzing]</fullName>
    </alternativeName>
</protein>
<reference evidence="12 13" key="1">
    <citation type="submission" date="2016-08" db="EMBL/GenBank/DDBJ databases">
        <title>Analysis of Carbohydrate Active Enzymes in Thermogemmatispora T81 Reveals Carbohydrate Degradation Ability.</title>
        <authorList>
            <person name="Tomazini A."/>
            <person name="Lal S."/>
            <person name="Stott M."/>
            <person name="Henrissat B."/>
            <person name="Polikarpov I."/>
            <person name="Sparling R."/>
            <person name="Levin D.B."/>
        </authorList>
    </citation>
    <scope>NUCLEOTIDE SEQUENCE [LARGE SCALE GENOMIC DNA]</scope>
    <source>
        <strain evidence="12 13">T81</strain>
    </source>
</reference>
<evidence type="ECO:0000256" key="10">
    <source>
        <dbReference type="SAM" id="MobiDB-lite"/>
    </source>
</evidence>
<feature type="binding site" evidence="7">
    <location>
        <position position="557"/>
    </location>
    <ligand>
        <name>deamido-NAD(+)</name>
        <dbReference type="ChEBI" id="CHEBI:58437"/>
        <note>ligand shared between two neighboring subunits</note>
    </ligand>
</feature>
<dbReference type="FunFam" id="3.40.50.620:FF:000106">
    <property type="entry name" value="Glutamine-dependent NAD(+) synthetase"/>
    <property type="match status" value="1"/>
</dbReference>
<evidence type="ECO:0000256" key="6">
    <source>
        <dbReference type="ARBA" id="ARBA00023027"/>
    </source>
</evidence>
<evidence type="ECO:0000256" key="7">
    <source>
        <dbReference type="HAMAP-Rule" id="MF_02090"/>
    </source>
</evidence>
<dbReference type="NCBIfam" id="TIGR00552">
    <property type="entry name" value="nadE"/>
    <property type="match status" value="1"/>
</dbReference>
<proteinExistence type="inferred from homology"/>
<comment type="pathway">
    <text evidence="1 7 8">Cofactor biosynthesis; NAD(+) biosynthesis; NAD(+) from deamido-NAD(+) (L-Gln route): step 1/1.</text>
</comment>
<feature type="binding site" evidence="7">
    <location>
        <position position="445"/>
    </location>
    <ligand>
        <name>deamido-NAD(+)</name>
        <dbReference type="ChEBI" id="CHEBI:58437"/>
        <note>ligand shared between two neighboring subunits</note>
    </ligand>
</feature>
<evidence type="ECO:0000313" key="13">
    <source>
        <dbReference type="Proteomes" id="UP000248706"/>
    </source>
</evidence>
<feature type="binding site" evidence="7">
    <location>
        <position position="416"/>
    </location>
    <ligand>
        <name>deamido-NAD(+)</name>
        <dbReference type="ChEBI" id="CHEBI:58437"/>
        <note>ligand shared between two neighboring subunits</note>
    </ligand>
</feature>
<evidence type="ECO:0000256" key="4">
    <source>
        <dbReference type="ARBA" id="ARBA00022741"/>
    </source>
</evidence>
<dbReference type="GO" id="GO:0009435">
    <property type="term" value="P:NAD+ biosynthetic process"/>
    <property type="evidence" value="ECO:0007669"/>
    <property type="project" value="UniProtKB-UniRule"/>
</dbReference>
<evidence type="ECO:0000256" key="3">
    <source>
        <dbReference type="ARBA" id="ARBA00022598"/>
    </source>
</evidence>
<dbReference type="CDD" id="cd07570">
    <property type="entry name" value="GAT_Gln-NAD-synth"/>
    <property type="match status" value="1"/>
</dbReference>
<keyword evidence="6 7" id="KW-0520">NAD</keyword>
<dbReference type="InterPro" id="IPR003694">
    <property type="entry name" value="NAD_synthase"/>
</dbReference>
<dbReference type="InterPro" id="IPR014729">
    <property type="entry name" value="Rossmann-like_a/b/a_fold"/>
</dbReference>
<dbReference type="EC" id="6.3.5.1" evidence="7 8"/>
<dbReference type="InterPro" id="IPR014445">
    <property type="entry name" value="Gln-dep_NAD_synthase"/>
</dbReference>
<dbReference type="AlphaFoldDB" id="A0A328VFQ8"/>
<dbReference type="Pfam" id="PF02540">
    <property type="entry name" value="NAD_synthase"/>
    <property type="match status" value="1"/>
</dbReference>
<organism evidence="12 13">
    <name type="scientific">Thermogemmatispora tikiterensis</name>
    <dbReference type="NCBI Taxonomy" id="1825093"/>
    <lineage>
        <taxon>Bacteria</taxon>
        <taxon>Bacillati</taxon>
        <taxon>Chloroflexota</taxon>
        <taxon>Ktedonobacteria</taxon>
        <taxon>Thermogemmatisporales</taxon>
        <taxon>Thermogemmatisporaceae</taxon>
        <taxon>Thermogemmatispora</taxon>
    </lineage>
</organism>
<dbReference type="CDD" id="cd00553">
    <property type="entry name" value="NAD_synthase"/>
    <property type="match status" value="1"/>
</dbReference>
<feature type="compositionally biased region" description="Basic and acidic residues" evidence="10">
    <location>
        <begin position="572"/>
        <end position="590"/>
    </location>
</feature>
<feature type="active site" description="For glutaminase activity" evidence="7">
    <location>
        <position position="115"/>
    </location>
</feature>
<keyword evidence="5 7" id="KW-0067">ATP-binding</keyword>
<feature type="active site" description="Proton acceptor; for glutaminase activity" evidence="7">
    <location>
        <position position="46"/>
    </location>
</feature>
<dbReference type="UniPathway" id="UPA00253">
    <property type="reaction ID" value="UER00334"/>
</dbReference>
<dbReference type="GO" id="GO:0005524">
    <property type="term" value="F:ATP binding"/>
    <property type="evidence" value="ECO:0007669"/>
    <property type="project" value="UniProtKB-UniRule"/>
</dbReference>
<dbReference type="PANTHER" id="PTHR23090">
    <property type="entry name" value="NH 3 /GLUTAMINE-DEPENDENT NAD + SYNTHETASE"/>
    <property type="match status" value="1"/>
</dbReference>
<evidence type="ECO:0000259" key="11">
    <source>
        <dbReference type="PROSITE" id="PS50263"/>
    </source>
</evidence>
<feature type="binding site" evidence="7">
    <location>
        <position position="184"/>
    </location>
    <ligand>
        <name>L-glutamine</name>
        <dbReference type="ChEBI" id="CHEBI:58359"/>
    </ligand>
</feature>
<sequence length="590" mass="64822">MHIVPLRIALAQINVTVGDLDGNAEKIWTAMREAHQAGAHIVCTPELALTGYPPEDLLLKPGFVSANLRRLQWLIERSQELPGLTAVIGYVDRDEDIYNAAAVIGDGRLYGIYHKHYLPNYGVFDEYRYFQAGRAAPLFLINGVHVGITICEDIWYPTGPLTLQAHAGAEVIININGSPYHAGKRHFREQMLATRAADNGLIVAYLNLVGGQDELVFDGGSMVFNEQGRLIARAKQFEEDLLVVDLDVASVFRSRLHDPRRRQERLELRPEEVPVIVVSSEITPPPTLDGCPLLGTGQRIEPALERLAEIYAALVLGTRDYVRKTGFSKAIVGLSGGIDSSLTAVIAADALGPENVLGVSMPSAYSSEGSKTDARQLAENLGIQLITVPIEEIFRTSLRVMAPALGEGDHGLAAENLQARIRGNILMTISNKLGPIVLTTGNKSEMATGYSTLYGDMAGGFAVLKDVPKTLVYELSRYRNSLGERPVIPQAVLEKAPSAELRPGQKDTDSLPPYELLDPILQAYAEEDRSFEEMVAMGFDPALVERVMQLVDRSEYKRRQAPPGVKITPRAFGRDRRLPITNRYRDRPGA</sequence>
<dbReference type="PANTHER" id="PTHR23090:SF9">
    <property type="entry name" value="GLUTAMINE-DEPENDENT NAD(+) SYNTHETASE"/>
    <property type="match status" value="1"/>
</dbReference>
<keyword evidence="4 7" id="KW-0547">Nucleotide-binding</keyword>
<dbReference type="EMBL" id="MCIF01000002">
    <property type="protein sequence ID" value="RAQ96327.1"/>
    <property type="molecule type" value="Genomic_DNA"/>
</dbReference>
<evidence type="ECO:0000256" key="5">
    <source>
        <dbReference type="ARBA" id="ARBA00022840"/>
    </source>
</evidence>
<feature type="binding site" evidence="7">
    <location>
        <position position="440"/>
    </location>
    <ligand>
        <name>ATP</name>
        <dbReference type="ChEBI" id="CHEBI:30616"/>
    </ligand>
</feature>
<dbReference type="PIRSF" id="PIRSF006630">
    <property type="entry name" value="NADS_GAT"/>
    <property type="match status" value="1"/>
</dbReference>
<gene>
    <name evidence="7" type="primary">nadE</name>
    <name evidence="12" type="ORF">A4R35_12345</name>
</gene>
<comment type="similarity">
    <text evidence="2 7 8">In the C-terminal section; belongs to the NAD synthetase family.</text>
</comment>
<feature type="domain" description="CN hydrolase" evidence="11">
    <location>
        <begin position="6"/>
        <end position="248"/>
    </location>
</feature>
<feature type="binding site" evidence="7">
    <location>
        <position position="121"/>
    </location>
    <ligand>
        <name>L-glutamine</name>
        <dbReference type="ChEBI" id="CHEBI:58359"/>
    </ligand>
</feature>
<evidence type="ECO:0000256" key="2">
    <source>
        <dbReference type="ARBA" id="ARBA00007145"/>
    </source>
</evidence>
<dbReference type="SUPFAM" id="SSF52402">
    <property type="entry name" value="Adenine nucleotide alpha hydrolases-like"/>
    <property type="match status" value="1"/>
</dbReference>
<comment type="caution">
    <text evidence="7">Lacks conserved residue(s) required for the propagation of feature annotation.</text>
</comment>
<evidence type="ECO:0000256" key="9">
    <source>
        <dbReference type="RuleBase" id="RU003811"/>
    </source>
</evidence>
<dbReference type="InterPro" id="IPR003010">
    <property type="entry name" value="C-N_Hydrolase"/>
</dbReference>
<dbReference type="Proteomes" id="UP000248706">
    <property type="component" value="Unassembled WGS sequence"/>
</dbReference>
<dbReference type="GO" id="GO:0004359">
    <property type="term" value="F:glutaminase activity"/>
    <property type="evidence" value="ECO:0007669"/>
    <property type="project" value="InterPro"/>
</dbReference>
<dbReference type="GO" id="GO:0008795">
    <property type="term" value="F:NAD+ synthase activity"/>
    <property type="evidence" value="ECO:0007669"/>
    <property type="project" value="UniProtKB-UniRule"/>
</dbReference>
<comment type="caution">
    <text evidence="12">The sequence shown here is derived from an EMBL/GenBank/DDBJ whole genome shotgun (WGS) entry which is preliminary data.</text>
</comment>
<evidence type="ECO:0000256" key="1">
    <source>
        <dbReference type="ARBA" id="ARBA00005188"/>
    </source>
</evidence>
<dbReference type="InterPro" id="IPR022310">
    <property type="entry name" value="NAD/GMP_synthase"/>
</dbReference>
<dbReference type="GO" id="GO:0005737">
    <property type="term" value="C:cytoplasm"/>
    <property type="evidence" value="ECO:0007669"/>
    <property type="project" value="InterPro"/>
</dbReference>
<dbReference type="NCBIfam" id="NF010588">
    <property type="entry name" value="PRK13981.1"/>
    <property type="match status" value="1"/>
</dbReference>
<evidence type="ECO:0000256" key="8">
    <source>
        <dbReference type="PIRNR" id="PIRNR006630"/>
    </source>
</evidence>